<dbReference type="OrthoDB" id="5915976at2759"/>
<dbReference type="FunFam" id="2.30.29.30:FF:000111">
    <property type="entry name" value="anillin isoform X1"/>
    <property type="match status" value="1"/>
</dbReference>
<dbReference type="AlphaFoldDB" id="A0A8J2PSD2"/>
<dbReference type="CDD" id="cd01263">
    <property type="entry name" value="PH_anillin"/>
    <property type="match status" value="1"/>
</dbReference>
<dbReference type="PROSITE" id="PS50003">
    <property type="entry name" value="PH_DOMAIN"/>
    <property type="match status" value="1"/>
</dbReference>
<comment type="caution">
    <text evidence="4">The sequence shown here is derived from an EMBL/GenBank/DDBJ whole genome shotgun (WGS) entry which is preliminary data.</text>
</comment>
<name>A0A8J2PSD2_9HEXA</name>
<dbReference type="InterPro" id="IPR001849">
    <property type="entry name" value="PH_domain"/>
</dbReference>
<feature type="region of interest" description="Disordered" evidence="2">
    <location>
        <begin position="909"/>
        <end position="930"/>
    </location>
</feature>
<dbReference type="GO" id="GO:0031106">
    <property type="term" value="P:septin ring organization"/>
    <property type="evidence" value="ECO:0007669"/>
    <property type="project" value="TreeGrafter"/>
</dbReference>
<keyword evidence="1" id="KW-0175">Coiled coil</keyword>
<evidence type="ECO:0000259" key="3">
    <source>
        <dbReference type="PROSITE" id="PS50003"/>
    </source>
</evidence>
<dbReference type="InterPro" id="IPR012966">
    <property type="entry name" value="AHD"/>
</dbReference>
<feature type="compositionally biased region" description="Acidic residues" evidence="2">
    <location>
        <begin position="483"/>
        <end position="493"/>
    </location>
</feature>
<dbReference type="PANTHER" id="PTHR21538:SF23">
    <property type="entry name" value="ANILLIN"/>
    <property type="match status" value="1"/>
</dbReference>
<feature type="compositionally biased region" description="Basic and acidic residues" evidence="2">
    <location>
        <begin position="603"/>
        <end position="621"/>
    </location>
</feature>
<dbReference type="PANTHER" id="PTHR21538">
    <property type="entry name" value="ANILLIN/RHOTEKIN RTKN"/>
    <property type="match status" value="1"/>
</dbReference>
<evidence type="ECO:0000313" key="5">
    <source>
        <dbReference type="Proteomes" id="UP000708208"/>
    </source>
</evidence>
<dbReference type="InterPro" id="IPR051364">
    <property type="entry name" value="Cytokinesis/Rho-signaling"/>
</dbReference>
<feature type="region of interest" description="Disordered" evidence="2">
    <location>
        <begin position="25"/>
        <end position="54"/>
    </location>
</feature>
<keyword evidence="5" id="KW-1185">Reference proteome</keyword>
<accession>A0A8J2PSD2</accession>
<evidence type="ECO:0000313" key="4">
    <source>
        <dbReference type="EMBL" id="CAG7834915.1"/>
    </source>
</evidence>
<sequence>MSDYDDFASNVLERALARSRVLKETLGKPDVAADTSECDESHDDDDSGSVSENVDVIPTKPLSAIPLKLTLGPDSPAKASGINSPLGNLNVQLSASPVRRTRLRALANTINNWDDDYTHHFTPQSRFNLNKPSSPQRKPFMTSSPKIMTASPKEMTFSPKTKTDTNDRVRIDVAPKTLFASLATSSPSCLLPSVETEPARNVEQEAISSEHEIEETNLSHDSSLEQEVCLDFVDDCDSSKNSELSDSFTYFNRNSEIENKSETKTAPKTEEGVTQRCYLDDSVITALEAQGYVHSPASAKLYFDYKNPDAKENKVEPYQLPGPKRPDSPVKRAASPVRPTPICSKTPSPIKNCSPMPDTAPRVVNLVRKQFENIDKADKLVPTAVKIDADRSRISVAKKAALFESMNQPTPIKEIDPTELSVAERKKLFEKGRIHAAFSSSKPVSTSPTRTNIPAGRAPRPSMVPSMPLRDKLKMFEQGLKEEDSDLSDDEPEDARRSRNTQIKPDVVPKSVPPPPPLPSEEDNTIMDSPKTPSPKKEVSFCVSPRSPTRVASPSSGKRTMSPKAQYPGARDVKRIRVNDPKPGRIYPSLTDIETTEAETDTDMDHGGRESKHYDTERDESMESEASIVSGSSLGTYIERKAIQNSPLRSEQLPKFRPSEDFNASLACRQIDAFIDEALEGQDYSMDTICESSPVASSSPVKITYPSPVNPVGQNLVHTVSFYRRQQTLSTASPKVTLTPKRVIPPMESSPVHERTFSHEDRVNDMVKKLELEAQSQQRSMAQASKALSLCKATMEFSDSRENVECERILLISTNKHSALVNEIHRLKTEGVLGRRMTHSPTKDASSLVSLGNGINSSHLHAGVLYFPNTFTITNLEPDFKVIVEIFVLETLREYLPHEAKYHIKNDKNKMTPKKHKGDSQSKFTHFQHSPAGPNAVQACKFKSIGNLSIDITTLQRCHWQFERVSSTSPLEGSVSMKIQCSAEGGVEERGFLTMFQDISGYGDWHRRWCKLTSSELSYWMYPEDESNEPLGRIALRHCVTTRVGPVPRDVCARANTFLLVTTRLPYSGDKDSLVTSCHAEYTAVRHLISADTREERDLWCRQFNRSLANLRAWDPQAQSPDDSLF</sequence>
<feature type="compositionally biased region" description="Polar residues" evidence="2">
    <location>
        <begin position="438"/>
        <end position="452"/>
    </location>
</feature>
<feature type="region of interest" description="Disordered" evidence="2">
    <location>
        <begin position="438"/>
        <end position="571"/>
    </location>
</feature>
<gene>
    <name evidence="4" type="ORF">AFUS01_LOCUS44358</name>
</gene>
<organism evidence="4 5">
    <name type="scientific">Allacma fusca</name>
    <dbReference type="NCBI Taxonomy" id="39272"/>
    <lineage>
        <taxon>Eukaryota</taxon>
        <taxon>Metazoa</taxon>
        <taxon>Ecdysozoa</taxon>
        <taxon>Arthropoda</taxon>
        <taxon>Hexapoda</taxon>
        <taxon>Collembola</taxon>
        <taxon>Symphypleona</taxon>
        <taxon>Sminthuridae</taxon>
        <taxon>Allacma</taxon>
    </lineage>
</organism>
<dbReference type="GO" id="GO:0005826">
    <property type="term" value="C:actomyosin contractile ring"/>
    <property type="evidence" value="ECO:0007669"/>
    <property type="project" value="TreeGrafter"/>
</dbReference>
<feature type="domain" description="PH" evidence="3">
    <location>
        <begin position="986"/>
        <end position="1109"/>
    </location>
</feature>
<reference evidence="4" key="1">
    <citation type="submission" date="2021-06" db="EMBL/GenBank/DDBJ databases">
        <authorList>
            <person name="Hodson N. C."/>
            <person name="Mongue J. A."/>
            <person name="Jaron S. K."/>
        </authorList>
    </citation>
    <scope>NUCLEOTIDE SEQUENCE</scope>
</reference>
<dbReference type="Pfam" id="PF00169">
    <property type="entry name" value="PH"/>
    <property type="match status" value="1"/>
</dbReference>
<dbReference type="InterPro" id="IPR037840">
    <property type="entry name" value="PH_Anillin"/>
</dbReference>
<dbReference type="EMBL" id="CAJVCH010570436">
    <property type="protein sequence ID" value="CAG7834915.1"/>
    <property type="molecule type" value="Genomic_DNA"/>
</dbReference>
<feature type="compositionally biased region" description="Polar residues" evidence="2">
    <location>
        <begin position="546"/>
        <end position="559"/>
    </location>
</feature>
<proteinExistence type="predicted"/>
<protein>
    <recommendedName>
        <fullName evidence="3">PH domain-containing protein</fullName>
    </recommendedName>
</protein>
<dbReference type="Pfam" id="PF08174">
    <property type="entry name" value="Anillin"/>
    <property type="match status" value="1"/>
</dbReference>
<feature type="region of interest" description="Disordered" evidence="2">
    <location>
        <begin position="594"/>
        <end position="628"/>
    </location>
</feature>
<evidence type="ECO:0000256" key="2">
    <source>
        <dbReference type="SAM" id="MobiDB-lite"/>
    </source>
</evidence>
<feature type="compositionally biased region" description="Basic and acidic residues" evidence="2">
    <location>
        <begin position="469"/>
        <end position="482"/>
    </location>
</feature>
<feature type="region of interest" description="Disordered" evidence="2">
    <location>
        <begin position="313"/>
        <end position="356"/>
    </location>
</feature>
<dbReference type="Proteomes" id="UP000708208">
    <property type="component" value="Unassembled WGS sequence"/>
</dbReference>
<feature type="compositionally biased region" description="Acidic residues" evidence="2">
    <location>
        <begin position="36"/>
        <end position="47"/>
    </location>
</feature>
<dbReference type="GO" id="GO:0000281">
    <property type="term" value="P:mitotic cytokinesis"/>
    <property type="evidence" value="ECO:0007669"/>
    <property type="project" value="TreeGrafter"/>
</dbReference>
<dbReference type="SMART" id="SM00233">
    <property type="entry name" value="PH"/>
    <property type="match status" value="1"/>
</dbReference>
<feature type="region of interest" description="Disordered" evidence="2">
    <location>
        <begin position="124"/>
        <end position="146"/>
    </location>
</feature>
<dbReference type="GO" id="GO:0000915">
    <property type="term" value="P:actomyosin contractile ring assembly"/>
    <property type="evidence" value="ECO:0007669"/>
    <property type="project" value="TreeGrafter"/>
</dbReference>
<evidence type="ECO:0000256" key="1">
    <source>
        <dbReference type="ARBA" id="ARBA00023054"/>
    </source>
</evidence>